<dbReference type="STRING" id="1238424.J07HQW1_01723"/>
<dbReference type="InterPro" id="IPR008995">
    <property type="entry name" value="Mo/tungstate-bd_C_term_dom"/>
</dbReference>
<dbReference type="InterPro" id="IPR051815">
    <property type="entry name" value="Molybdate_resp_trans_reg"/>
</dbReference>
<dbReference type="SUPFAM" id="SSF46785">
    <property type="entry name" value="Winged helix' DNA-binding domain"/>
    <property type="match status" value="1"/>
</dbReference>
<sequence length="231" mass="25053">MEAAFDAHLRAESVKFTQKDASLLEAVDEIGSIHQAADELGRSYSRSHQRITTLEDVFGTLVERQRGGSDGGGSSLTKTADELLARFDRLQTGYSSIAETTEAVLDGTVTMRTGELGTVMTAAGEVRAIVPPEIDTVQVSLRANIITLHDPDETPTESATSARNRFEGHVVSIDHGDTISLITVDVGAKNHLYALVTEESRARLELEPERQIIASFKATATRATAKHERVH</sequence>
<dbReference type="Gene3D" id="1.10.10.10">
    <property type="entry name" value="Winged helix-like DNA-binding domain superfamily/Winged helix DNA-binding domain"/>
    <property type="match status" value="1"/>
</dbReference>
<gene>
    <name evidence="7" type="ORF">J07HQW1_01723</name>
</gene>
<dbReference type="GO" id="GO:0005886">
    <property type="term" value="C:plasma membrane"/>
    <property type="evidence" value="ECO:0007669"/>
    <property type="project" value="UniProtKB-SubCell"/>
</dbReference>
<keyword evidence="5" id="KW-0677">Repeat</keyword>
<dbReference type="Pfam" id="PF03459">
    <property type="entry name" value="TOBE"/>
    <property type="match status" value="1"/>
</dbReference>
<dbReference type="PANTHER" id="PTHR30432:SF1">
    <property type="entry name" value="DNA-BINDING TRANSCRIPTIONAL DUAL REGULATOR MODE"/>
    <property type="match status" value="1"/>
</dbReference>
<dbReference type="InterPro" id="IPR036390">
    <property type="entry name" value="WH_DNA-bd_sf"/>
</dbReference>
<evidence type="ECO:0000256" key="1">
    <source>
        <dbReference type="ARBA" id="ARBA00004202"/>
    </source>
</evidence>
<keyword evidence="3" id="KW-0813">Transport</keyword>
<organism evidence="7 8">
    <name type="scientific">Haloquadratum walsbyi J07HQW1</name>
    <dbReference type="NCBI Taxonomy" id="1238424"/>
    <lineage>
        <taxon>Archaea</taxon>
        <taxon>Methanobacteriati</taxon>
        <taxon>Methanobacteriota</taxon>
        <taxon>Stenosarchaea group</taxon>
        <taxon>Halobacteria</taxon>
        <taxon>Halobacteriales</taxon>
        <taxon>Haloferacaceae</taxon>
        <taxon>Haloquadratum</taxon>
    </lineage>
</organism>
<proteinExistence type="inferred from homology"/>
<evidence type="ECO:0000313" key="7">
    <source>
        <dbReference type="EMBL" id="ERG91689.1"/>
    </source>
</evidence>
<dbReference type="PIRSF" id="PIRSF005763">
    <property type="entry name" value="Txn_reg_ModE"/>
    <property type="match status" value="1"/>
</dbReference>
<evidence type="ECO:0000256" key="2">
    <source>
        <dbReference type="ARBA" id="ARBA00008110"/>
    </source>
</evidence>
<dbReference type="GO" id="GO:0015689">
    <property type="term" value="P:molybdate ion transport"/>
    <property type="evidence" value="ECO:0007669"/>
    <property type="project" value="InterPro"/>
</dbReference>
<name>U1MP52_9EURY</name>
<dbReference type="InterPro" id="IPR005116">
    <property type="entry name" value="Transp-assoc_OB_typ1"/>
</dbReference>
<comment type="similarity">
    <text evidence="2">Belongs to the ModE family.</text>
</comment>
<dbReference type="GO" id="GO:0030151">
    <property type="term" value="F:molybdenum ion binding"/>
    <property type="evidence" value="ECO:0007669"/>
    <property type="project" value="InterPro"/>
</dbReference>
<evidence type="ECO:0000313" key="8">
    <source>
        <dbReference type="Proteomes" id="UP000030649"/>
    </source>
</evidence>
<dbReference type="EMBL" id="KE356560">
    <property type="protein sequence ID" value="ERG91689.1"/>
    <property type="molecule type" value="Genomic_DNA"/>
</dbReference>
<dbReference type="AlphaFoldDB" id="U1MP52"/>
<evidence type="ECO:0000259" key="6">
    <source>
        <dbReference type="PROSITE" id="PS51866"/>
    </source>
</evidence>
<dbReference type="Gene3D" id="2.40.50.100">
    <property type="match status" value="1"/>
</dbReference>
<dbReference type="HOGENOM" id="CLU_072980_0_0_2"/>
<dbReference type="InterPro" id="IPR016462">
    <property type="entry name" value="ModE"/>
</dbReference>
<dbReference type="PANTHER" id="PTHR30432">
    <property type="entry name" value="TRANSCRIPTIONAL REGULATOR MODE"/>
    <property type="match status" value="1"/>
</dbReference>
<evidence type="ECO:0000256" key="4">
    <source>
        <dbReference type="ARBA" id="ARBA00022505"/>
    </source>
</evidence>
<dbReference type="InterPro" id="IPR000847">
    <property type="entry name" value="LysR_HTH_N"/>
</dbReference>
<dbReference type="SUPFAM" id="SSF50331">
    <property type="entry name" value="MOP-like"/>
    <property type="match status" value="1"/>
</dbReference>
<dbReference type="Proteomes" id="UP000030649">
    <property type="component" value="Unassembled WGS sequence"/>
</dbReference>
<protein>
    <submittedName>
        <fullName evidence="7">Molybdenum-pterin binding domain protein</fullName>
    </submittedName>
</protein>
<dbReference type="Pfam" id="PF00126">
    <property type="entry name" value="HTH_1"/>
    <property type="match status" value="1"/>
</dbReference>
<keyword evidence="4" id="KW-0500">Molybdenum</keyword>
<dbReference type="InterPro" id="IPR036388">
    <property type="entry name" value="WH-like_DNA-bd_sf"/>
</dbReference>
<comment type="subcellular location">
    <subcellularLocation>
        <location evidence="1">Cell membrane</location>
        <topology evidence="1">Peripheral membrane protein</topology>
    </subcellularLocation>
</comment>
<feature type="domain" description="Mop" evidence="6">
    <location>
        <begin position="159"/>
        <end position="225"/>
    </location>
</feature>
<dbReference type="InterPro" id="IPR004606">
    <property type="entry name" value="Mop_domain"/>
</dbReference>
<dbReference type="NCBIfam" id="TIGR00638">
    <property type="entry name" value="Mop"/>
    <property type="match status" value="1"/>
</dbReference>
<dbReference type="GO" id="GO:0003700">
    <property type="term" value="F:DNA-binding transcription factor activity"/>
    <property type="evidence" value="ECO:0007669"/>
    <property type="project" value="InterPro"/>
</dbReference>
<reference evidence="7 8" key="1">
    <citation type="journal article" date="2013" name="PLoS ONE">
        <title>Assembly-driven community genomics of a hypersaline microbial ecosystem.</title>
        <authorList>
            <person name="Podell S."/>
            <person name="Ugalde J.A."/>
            <person name="Narasingarao P."/>
            <person name="Banfield J.F."/>
            <person name="Heidelberg K.B."/>
            <person name="Allen E.E."/>
        </authorList>
    </citation>
    <scope>NUCLEOTIDE SEQUENCE [LARGE SCALE GENOMIC DNA]</scope>
    <source>
        <strain evidence="8">J07HQW1</strain>
    </source>
</reference>
<dbReference type="PROSITE" id="PS51866">
    <property type="entry name" value="MOP"/>
    <property type="match status" value="1"/>
</dbReference>
<evidence type="ECO:0000256" key="5">
    <source>
        <dbReference type="ARBA" id="ARBA00022737"/>
    </source>
</evidence>
<accession>U1MP52</accession>
<evidence type="ECO:0000256" key="3">
    <source>
        <dbReference type="ARBA" id="ARBA00022448"/>
    </source>
</evidence>